<dbReference type="Proteomes" id="UP000293995">
    <property type="component" value="Chromosome"/>
</dbReference>
<dbReference type="InterPro" id="IPR051052">
    <property type="entry name" value="Diverse_substrate_MTase"/>
</dbReference>
<dbReference type="KEGG" id="mprt:ET475_11575"/>
<dbReference type="PANTHER" id="PTHR44942:SF4">
    <property type="entry name" value="METHYLTRANSFERASE TYPE 11 DOMAIN-CONTAINING PROTEIN"/>
    <property type="match status" value="1"/>
</dbReference>
<dbReference type="InterPro" id="IPR013216">
    <property type="entry name" value="Methyltransf_11"/>
</dbReference>
<evidence type="ECO:0000256" key="3">
    <source>
        <dbReference type="ARBA" id="ARBA00022679"/>
    </source>
</evidence>
<sequence>MTDTGEPFRARTIAEGFGADADAYDRFRPRYPRVFAERVLEGLPAPARAVDVGIGTGLSSLPFRDAGCRVLGVEVDERMAEVARRRGFEVEVARFEEWDAAARTFDLVIAGQTWHWVDPAAGAAKAHDVLEPGGRIAVFWNAGDPAPEIAAGFAEAYRSVETGLPFTPWSAPQREGYAAFLDAAADGIRASAGFDEPERVRVDWQAVITRDDWLAQVPTSGGHNRIAPEKLDALLAAMGAVIDRAGGEFTMEYATLGVLARRRAADQGR</sequence>
<organism evidence="5 6">
    <name type="scientific">Microbacterium protaetiae</name>
    <dbReference type="NCBI Taxonomy" id="2509458"/>
    <lineage>
        <taxon>Bacteria</taxon>
        <taxon>Bacillati</taxon>
        <taxon>Actinomycetota</taxon>
        <taxon>Actinomycetes</taxon>
        <taxon>Micrococcales</taxon>
        <taxon>Microbacteriaceae</taxon>
        <taxon>Microbacterium</taxon>
    </lineage>
</organism>
<dbReference type="EMBL" id="CP035494">
    <property type="protein sequence ID" value="QAY60566.1"/>
    <property type="molecule type" value="Genomic_DNA"/>
</dbReference>
<dbReference type="InterPro" id="IPR029063">
    <property type="entry name" value="SAM-dependent_MTases_sf"/>
</dbReference>
<evidence type="ECO:0000256" key="1">
    <source>
        <dbReference type="ARBA" id="ARBA00008361"/>
    </source>
</evidence>
<dbReference type="CDD" id="cd02440">
    <property type="entry name" value="AdoMet_MTases"/>
    <property type="match status" value="1"/>
</dbReference>
<dbReference type="GO" id="GO:0032259">
    <property type="term" value="P:methylation"/>
    <property type="evidence" value="ECO:0007669"/>
    <property type="project" value="UniProtKB-KW"/>
</dbReference>
<dbReference type="RefSeq" id="WP_129390234.1">
    <property type="nucleotide sequence ID" value="NZ_CP035494.1"/>
</dbReference>
<protein>
    <submittedName>
        <fullName evidence="5">Class I SAM-dependent methyltransferase</fullName>
    </submittedName>
</protein>
<proteinExistence type="inferred from homology"/>
<comment type="similarity">
    <text evidence="1">Belongs to the methyltransferase superfamily.</text>
</comment>
<keyword evidence="3 5" id="KW-0808">Transferase</keyword>
<name>A0A4P6EFI0_9MICO</name>
<dbReference type="SUPFAM" id="SSF53335">
    <property type="entry name" value="S-adenosyl-L-methionine-dependent methyltransferases"/>
    <property type="match status" value="1"/>
</dbReference>
<evidence type="ECO:0000313" key="5">
    <source>
        <dbReference type="EMBL" id="QAY60566.1"/>
    </source>
</evidence>
<dbReference type="OrthoDB" id="9797252at2"/>
<feature type="domain" description="Methyltransferase type 11" evidence="4">
    <location>
        <begin position="50"/>
        <end position="137"/>
    </location>
</feature>
<accession>A0A4P6EFI0</accession>
<keyword evidence="2 5" id="KW-0489">Methyltransferase</keyword>
<dbReference type="PANTHER" id="PTHR44942">
    <property type="entry name" value="METHYLTRANSF_11 DOMAIN-CONTAINING PROTEIN"/>
    <property type="match status" value="1"/>
</dbReference>
<keyword evidence="6" id="KW-1185">Reference proteome</keyword>
<dbReference type="Pfam" id="PF08241">
    <property type="entry name" value="Methyltransf_11"/>
    <property type="match status" value="1"/>
</dbReference>
<dbReference type="GO" id="GO:0008757">
    <property type="term" value="F:S-adenosylmethionine-dependent methyltransferase activity"/>
    <property type="evidence" value="ECO:0007669"/>
    <property type="project" value="InterPro"/>
</dbReference>
<evidence type="ECO:0000313" key="6">
    <source>
        <dbReference type="Proteomes" id="UP000293995"/>
    </source>
</evidence>
<evidence type="ECO:0000256" key="2">
    <source>
        <dbReference type="ARBA" id="ARBA00022603"/>
    </source>
</evidence>
<gene>
    <name evidence="5" type="ORF">ET475_11575</name>
</gene>
<reference evidence="5 6" key="1">
    <citation type="submission" date="2019-01" db="EMBL/GenBank/DDBJ databases">
        <title>Genome sequencing of strain DFW100M-13.</title>
        <authorList>
            <person name="Heo J."/>
            <person name="Kim S.-J."/>
            <person name="Kim J.-S."/>
            <person name="Hong S.-B."/>
            <person name="Kwon S.-W."/>
        </authorList>
    </citation>
    <scope>NUCLEOTIDE SEQUENCE [LARGE SCALE GENOMIC DNA]</scope>
    <source>
        <strain evidence="5 6">DFW100M-13</strain>
    </source>
</reference>
<dbReference type="AlphaFoldDB" id="A0A4P6EFI0"/>
<dbReference type="Gene3D" id="3.40.50.150">
    <property type="entry name" value="Vaccinia Virus protein VP39"/>
    <property type="match status" value="1"/>
</dbReference>
<evidence type="ECO:0000259" key="4">
    <source>
        <dbReference type="Pfam" id="PF08241"/>
    </source>
</evidence>